<proteinExistence type="predicted"/>
<evidence type="ECO:0008006" key="3">
    <source>
        <dbReference type="Google" id="ProtNLM"/>
    </source>
</evidence>
<evidence type="ECO:0000313" key="2">
    <source>
        <dbReference type="Proteomes" id="UP001358614"/>
    </source>
</evidence>
<keyword evidence="2" id="KW-1185">Reference proteome</keyword>
<dbReference type="KEGG" id="ker:91098815"/>
<name>A0AAX4K8R0_9TREE</name>
<dbReference type="Proteomes" id="UP001358614">
    <property type="component" value="Chromosome 1"/>
</dbReference>
<dbReference type="EMBL" id="CP144089">
    <property type="protein sequence ID" value="WWD01973.1"/>
    <property type="molecule type" value="Genomic_DNA"/>
</dbReference>
<accession>A0AAX4K8R0</accession>
<dbReference type="PANTHER" id="PTHR37490">
    <property type="entry name" value="EXPRESSED PROTEIN"/>
    <property type="match status" value="1"/>
</dbReference>
<organism evidence="1 2">
    <name type="scientific">Kwoniella europaea PYCC6329</name>
    <dbReference type="NCBI Taxonomy" id="1423913"/>
    <lineage>
        <taxon>Eukaryota</taxon>
        <taxon>Fungi</taxon>
        <taxon>Dikarya</taxon>
        <taxon>Basidiomycota</taxon>
        <taxon>Agaricomycotina</taxon>
        <taxon>Tremellomycetes</taxon>
        <taxon>Tremellales</taxon>
        <taxon>Cryptococcaceae</taxon>
        <taxon>Kwoniella</taxon>
    </lineage>
</organism>
<gene>
    <name evidence="1" type="ORF">V865_000011</name>
</gene>
<dbReference type="PANTHER" id="PTHR37490:SF1">
    <property type="entry name" value="GLYCOSYLTRANSFERASE 2-LIKE DOMAIN-CONTAINING PROTEIN"/>
    <property type="match status" value="1"/>
</dbReference>
<reference evidence="1 2" key="1">
    <citation type="submission" date="2024-01" db="EMBL/GenBank/DDBJ databases">
        <title>Comparative genomics of Cryptococcus and Kwoniella reveals pathogenesis evolution and contrasting modes of karyotype evolution via chromosome fusion or intercentromeric recombination.</title>
        <authorList>
            <person name="Coelho M.A."/>
            <person name="David-Palma M."/>
            <person name="Shea T."/>
            <person name="Bowers K."/>
            <person name="McGinley-Smith S."/>
            <person name="Mohammad A.W."/>
            <person name="Gnirke A."/>
            <person name="Yurkov A.M."/>
            <person name="Nowrousian M."/>
            <person name="Sun S."/>
            <person name="Cuomo C.A."/>
            <person name="Heitman J."/>
        </authorList>
    </citation>
    <scope>NUCLEOTIDE SEQUENCE [LARGE SCALE GENOMIC DNA]</scope>
    <source>
        <strain evidence="1 2">PYCC6329</strain>
    </source>
</reference>
<dbReference type="GeneID" id="91098815"/>
<sequence length="322" mass="36813">MGLLEQIPPEVQENLNRIWTSPKKRAASMAVFIMATLVLVYSTISPSSSASSMLPLDPQRSNIGSIRRSDWSLTSDFDIVVSHYNEDVNMMRETIESVKSRLPHSRSNRVIIYHKGSRDKQGLEELLDMSDEVVQLENLGREGETYLSHIVRHYDTPVTNLAEHTIFMQPHLAWHWVFLPRLERVLQSDTGFLSFGPYLSHTCGNDSAGQVFPRMADIYSMFRMDLCPPEPVLATWAGQFLVSRTRILENPRRAYANLRGKFHVDKDHWIYKEGWWNNEPSNPTLGHALERSWPMIFNCTDATKADTCAEEGHGSSCQCLDE</sequence>
<dbReference type="AlphaFoldDB" id="A0AAX4K8R0"/>
<dbReference type="RefSeq" id="XP_066079940.1">
    <property type="nucleotide sequence ID" value="XM_066223843.1"/>
</dbReference>
<evidence type="ECO:0000313" key="1">
    <source>
        <dbReference type="EMBL" id="WWD01973.1"/>
    </source>
</evidence>
<protein>
    <recommendedName>
        <fullName evidence="3">Glycosyltransferase 2-like domain-containing protein</fullName>
    </recommendedName>
</protein>